<dbReference type="EnsemblMetazoa" id="HelroT149890">
    <property type="protein sequence ID" value="HelroP149890"/>
    <property type="gene ID" value="HelroG149890"/>
</dbReference>
<keyword evidence="14" id="KW-1185">Reference proteome</keyword>
<dbReference type="InterPro" id="IPR040557">
    <property type="entry name" value="VIP1_N"/>
</dbReference>
<feature type="domain" description="VIP1 N-terminal" evidence="11">
    <location>
        <begin position="16"/>
        <end position="105"/>
    </location>
</feature>
<keyword evidence="5 10" id="KW-0547">Nucleotide-binding</keyword>
<dbReference type="InParanoid" id="T1EKD8"/>
<dbReference type="PROSITE" id="PS00616">
    <property type="entry name" value="HIS_ACID_PHOSPHAT_1"/>
    <property type="match status" value="1"/>
</dbReference>
<keyword evidence="4 10" id="KW-0808">Transferase</keyword>
<dbReference type="eggNOG" id="KOG1057">
    <property type="taxonomic scope" value="Eukaryota"/>
</dbReference>
<dbReference type="EC" id="2.7.4.24" evidence="10"/>
<comment type="catalytic activity">
    <reaction evidence="9">
        <text>1D-myo-inositol hexakisphosphate + ATP = 1-diphospho-1D-myo-inositol 2,3,4,5,6-pentakisphosphate + ADP</text>
        <dbReference type="Rhea" id="RHEA:37459"/>
        <dbReference type="ChEBI" id="CHEBI:30616"/>
        <dbReference type="ChEBI" id="CHEBI:58130"/>
        <dbReference type="ChEBI" id="CHEBI:74946"/>
        <dbReference type="ChEBI" id="CHEBI:456216"/>
        <dbReference type="EC" id="2.7.4.24"/>
    </reaction>
    <physiologicalReaction direction="left-to-right" evidence="9">
        <dbReference type="Rhea" id="RHEA:37460"/>
    </physiologicalReaction>
</comment>
<evidence type="ECO:0000313" key="13">
    <source>
        <dbReference type="EnsemblMetazoa" id="HelroP149890"/>
    </source>
</evidence>
<comment type="similarity">
    <text evidence="2 10">Belongs to the histidine acid phosphatase family. VIP1 subfamily.</text>
</comment>
<organism evidence="13 14">
    <name type="scientific">Helobdella robusta</name>
    <name type="common">Californian leech</name>
    <dbReference type="NCBI Taxonomy" id="6412"/>
    <lineage>
        <taxon>Eukaryota</taxon>
        <taxon>Metazoa</taxon>
        <taxon>Spiralia</taxon>
        <taxon>Lophotrochozoa</taxon>
        <taxon>Annelida</taxon>
        <taxon>Clitellata</taxon>
        <taxon>Hirudinea</taxon>
        <taxon>Rhynchobdellida</taxon>
        <taxon>Glossiphoniidae</taxon>
        <taxon>Helobdella</taxon>
    </lineage>
</organism>
<evidence type="ECO:0000256" key="8">
    <source>
        <dbReference type="ARBA" id="ARBA00033696"/>
    </source>
</evidence>
<evidence type="ECO:0000256" key="3">
    <source>
        <dbReference type="ARBA" id="ARBA00022490"/>
    </source>
</evidence>
<gene>
    <name evidence="13" type="primary">20197038</name>
    <name evidence="12" type="ORF">HELRODRAFT_149890</name>
</gene>
<comment type="catalytic activity">
    <reaction evidence="8">
        <text>5-diphospho-1D-myo-inositol 1,2,3,4,6-pentakisphosphate + ATP + H(+) = 1,5-bis(diphospho)-1D-myo-inositol 2,3,4,6-tetrakisphosphate + ADP</text>
        <dbReference type="Rhea" id="RHEA:10276"/>
        <dbReference type="ChEBI" id="CHEBI:15378"/>
        <dbReference type="ChEBI" id="CHEBI:30616"/>
        <dbReference type="ChEBI" id="CHEBI:58628"/>
        <dbReference type="ChEBI" id="CHEBI:77983"/>
        <dbReference type="ChEBI" id="CHEBI:456216"/>
        <dbReference type="EC" id="2.7.4.24"/>
    </reaction>
    <physiologicalReaction direction="left-to-right" evidence="8">
        <dbReference type="Rhea" id="RHEA:10277"/>
    </physiologicalReaction>
</comment>
<dbReference type="Pfam" id="PF00328">
    <property type="entry name" value="His_Phos_2"/>
    <property type="match status" value="1"/>
</dbReference>
<keyword evidence="7 10" id="KW-0067">ATP-binding</keyword>
<reference evidence="12 14" key="2">
    <citation type="journal article" date="2013" name="Nature">
        <title>Insights into bilaterian evolution from three spiralian genomes.</title>
        <authorList>
            <person name="Simakov O."/>
            <person name="Marletaz F."/>
            <person name="Cho S.J."/>
            <person name="Edsinger-Gonzales E."/>
            <person name="Havlak P."/>
            <person name="Hellsten U."/>
            <person name="Kuo D.H."/>
            <person name="Larsson T."/>
            <person name="Lv J."/>
            <person name="Arendt D."/>
            <person name="Savage R."/>
            <person name="Osoegawa K."/>
            <person name="de Jong P."/>
            <person name="Grimwood J."/>
            <person name="Chapman J.A."/>
            <person name="Shapiro H."/>
            <person name="Aerts A."/>
            <person name="Otillar R.P."/>
            <person name="Terry A.Y."/>
            <person name="Boore J.L."/>
            <person name="Grigoriev I.V."/>
            <person name="Lindberg D.R."/>
            <person name="Seaver E.C."/>
            <person name="Weisblat D.A."/>
            <person name="Putnam N.H."/>
            <person name="Rokhsar D.S."/>
        </authorList>
    </citation>
    <scope>NUCLEOTIDE SEQUENCE</scope>
</reference>
<evidence type="ECO:0000256" key="9">
    <source>
        <dbReference type="ARBA" id="ARBA00034629"/>
    </source>
</evidence>
<dbReference type="GO" id="GO:0000828">
    <property type="term" value="F:inositol hexakisphosphate kinase activity"/>
    <property type="evidence" value="ECO:0007669"/>
    <property type="project" value="UniProtKB-ARBA"/>
</dbReference>
<dbReference type="OrthoDB" id="18042at2759"/>
<keyword evidence="6 10" id="KW-0418">Kinase</keyword>
<dbReference type="STRING" id="6412.T1EKD8"/>
<dbReference type="KEGG" id="hro:HELRODRAFT_149890"/>
<dbReference type="InterPro" id="IPR000560">
    <property type="entry name" value="His_Pase_clade-2"/>
</dbReference>
<protein>
    <recommendedName>
        <fullName evidence="10">Inositol hexakisphosphate and diphosphoinositol-pentakisphosphate kinase</fullName>
        <ecNumber evidence="10">2.7.4.24</ecNumber>
    </recommendedName>
</protein>
<dbReference type="GeneID" id="20197038"/>
<dbReference type="Pfam" id="PF18086">
    <property type="entry name" value="PPIP5K2_N"/>
    <property type="match status" value="1"/>
</dbReference>
<dbReference type="FunFam" id="3.40.50.11950:FF:000003">
    <property type="entry name" value="Inositol hexakisphosphate and diphosphoinositol-pentakisphosphate kinase"/>
    <property type="match status" value="1"/>
</dbReference>
<dbReference type="Gene3D" id="3.40.50.11950">
    <property type="match status" value="1"/>
</dbReference>
<dbReference type="PANTHER" id="PTHR12750">
    <property type="entry name" value="DIPHOSPHOINOSITOL PENTAKISPHOSPHATE KINASE"/>
    <property type="match status" value="1"/>
</dbReference>
<dbReference type="SUPFAM" id="SSF56059">
    <property type="entry name" value="Glutathione synthetase ATP-binding domain-like"/>
    <property type="match status" value="1"/>
</dbReference>
<evidence type="ECO:0000256" key="7">
    <source>
        <dbReference type="ARBA" id="ARBA00022840"/>
    </source>
</evidence>
<dbReference type="InterPro" id="IPR029033">
    <property type="entry name" value="His_PPase_superfam"/>
</dbReference>
<dbReference type="AlphaFoldDB" id="T1EKD8"/>
<comment type="subcellular location">
    <subcellularLocation>
        <location evidence="1 10">Cytoplasm</location>
        <location evidence="1 10">Cytosol</location>
    </subcellularLocation>
</comment>
<dbReference type="OMA" id="SERSANC"/>
<evidence type="ECO:0000256" key="5">
    <source>
        <dbReference type="ARBA" id="ARBA00022741"/>
    </source>
</evidence>
<dbReference type="GO" id="GO:0033857">
    <property type="term" value="F:5-diphosphoinositol pentakisphosphate 1-kinase activity"/>
    <property type="evidence" value="ECO:0007669"/>
    <property type="project" value="UniProtKB-ARBA"/>
</dbReference>
<evidence type="ECO:0000256" key="6">
    <source>
        <dbReference type="ARBA" id="ARBA00022777"/>
    </source>
</evidence>
<name>T1EKD8_HELRO</name>
<reference evidence="14" key="1">
    <citation type="submission" date="2012-12" db="EMBL/GenBank/DDBJ databases">
        <authorList>
            <person name="Hellsten U."/>
            <person name="Grimwood J."/>
            <person name="Chapman J.A."/>
            <person name="Shapiro H."/>
            <person name="Aerts A."/>
            <person name="Otillar R.P."/>
            <person name="Terry A.Y."/>
            <person name="Boore J.L."/>
            <person name="Simakov O."/>
            <person name="Marletaz F."/>
            <person name="Cho S.-J."/>
            <person name="Edsinger-Gonzales E."/>
            <person name="Havlak P."/>
            <person name="Kuo D.-H."/>
            <person name="Larsson T."/>
            <person name="Lv J."/>
            <person name="Arendt D."/>
            <person name="Savage R."/>
            <person name="Osoegawa K."/>
            <person name="de Jong P."/>
            <person name="Lindberg D.R."/>
            <person name="Seaver E.C."/>
            <person name="Weisblat D.A."/>
            <person name="Putnam N.H."/>
            <person name="Grigoriev I.V."/>
            <person name="Rokhsar D.S."/>
        </authorList>
    </citation>
    <scope>NUCLEOTIDE SEQUENCE</scope>
</reference>
<dbReference type="HOGENOM" id="CLU_043755_1_0_1"/>
<dbReference type="PANTHER" id="PTHR12750:SF9">
    <property type="entry name" value="INOSITOL HEXAKISPHOSPHATE AND DIPHOSPHOINOSITOL-PENTAKISPHOSPHATE KINASE"/>
    <property type="match status" value="1"/>
</dbReference>
<dbReference type="FunFam" id="3.30.470.20:FF:000003">
    <property type="entry name" value="Inositol hexakisphosphate and diphosphoinositol-pentakisphosphate kinase"/>
    <property type="match status" value="1"/>
</dbReference>
<dbReference type="GO" id="GO:0005524">
    <property type="term" value="F:ATP binding"/>
    <property type="evidence" value="ECO:0007669"/>
    <property type="project" value="UniProtKB-KW"/>
</dbReference>
<dbReference type="InterPro" id="IPR037446">
    <property type="entry name" value="His_Pase_VIP1"/>
</dbReference>
<dbReference type="CTD" id="20197038"/>
<dbReference type="SUPFAM" id="SSF53254">
    <property type="entry name" value="Phosphoglycerate mutase-like"/>
    <property type="match status" value="1"/>
</dbReference>
<evidence type="ECO:0000256" key="10">
    <source>
        <dbReference type="RuleBase" id="RU365032"/>
    </source>
</evidence>
<sequence length="468" mass="53681">DDDDDDDEDNDDGGRIKVGVCAMSKKSHSRPMQEILDRLIRFKHIETFVFDEDTILNQPIEKWPICDCLVSFHSKGFPLEKAIQYVEMRKPFVINDLKTQYCLQDRSKVYRTLAHHGIDKPRYAVMNRDPSAEGMCQFSEADDYIEVNGSVFHKPFVEKPVNAEDHNVYIYFPSSAGGGSQRLFRKIGCRSSVYSPISTVRKVGSFMYEEFMPTDGTDVKVVYTVGPDYAHAEARKSPALDGKVERDKDGKEIRYPVLLTAKEKMIARTVCLAFKQNVCGFDLLRANGRSYVCDVNGFSFVKTSPKYYDDCAKILGNMILRQLAPSLHIPYSITYQSEDIPIVPTTSGTMMELRCVVAVMRHGDRTPKQKMKMEVKHKMFFNLFEKYGGFQAGHLKLKHPKQLQEVLDIARFLLSEYSSRPDGDLFEKQSKLEQLKSVLEMYGHFSGINRKVQFKYQSQSSPKKFQEK</sequence>
<dbReference type="Gene3D" id="3.40.50.1240">
    <property type="entry name" value="Phosphoglycerate mutase-like"/>
    <property type="match status" value="1"/>
</dbReference>
<reference evidence="13" key="3">
    <citation type="submission" date="2015-06" db="UniProtKB">
        <authorList>
            <consortium name="EnsemblMetazoa"/>
        </authorList>
    </citation>
    <scope>IDENTIFICATION</scope>
</reference>
<evidence type="ECO:0000256" key="2">
    <source>
        <dbReference type="ARBA" id="ARBA00005609"/>
    </source>
</evidence>
<keyword evidence="3 10" id="KW-0963">Cytoplasm</keyword>
<dbReference type="EMBL" id="KB096457">
    <property type="protein sequence ID" value="ESO04589.1"/>
    <property type="molecule type" value="Genomic_DNA"/>
</dbReference>
<evidence type="ECO:0000313" key="14">
    <source>
        <dbReference type="Proteomes" id="UP000015101"/>
    </source>
</evidence>
<evidence type="ECO:0000313" key="12">
    <source>
        <dbReference type="EMBL" id="ESO04589.1"/>
    </source>
</evidence>
<evidence type="ECO:0000256" key="1">
    <source>
        <dbReference type="ARBA" id="ARBA00004514"/>
    </source>
</evidence>
<dbReference type="RefSeq" id="XP_009017168.1">
    <property type="nucleotide sequence ID" value="XM_009018920.1"/>
</dbReference>
<dbReference type="Gene3D" id="3.30.470.20">
    <property type="entry name" value="ATP-grasp fold, B domain"/>
    <property type="match status" value="1"/>
</dbReference>
<accession>T1EKD8</accession>
<dbReference type="EMBL" id="AMQM01004134">
    <property type="status" value="NOT_ANNOTATED_CDS"/>
    <property type="molecule type" value="Genomic_DNA"/>
</dbReference>
<dbReference type="InterPro" id="IPR033379">
    <property type="entry name" value="Acid_Pase_AS"/>
</dbReference>
<comment type="function">
    <text evidence="10">Bifunctional inositol kinase that acts in concert with the IP6K kinases to synthesize the diphosphate group-containing inositol pyrophosphates diphosphoinositol pentakisphosphate, PP-InsP5, and bis-diphosphoinositol tetrakisphosphate, (PP)2-InsP4. PP-InsP5 and (PP)2-InsP4, also respectively called InsP7 and InsP8, may regulate a variety of cellular processes, including apoptosis, vesicle trafficking, cytoskeletal dynamics, and exocytosis. Phosphorylates inositol hexakisphosphate (InsP6).</text>
</comment>
<dbReference type="Proteomes" id="UP000015101">
    <property type="component" value="Unassembled WGS sequence"/>
</dbReference>
<dbReference type="EMBL" id="AMQM01004133">
    <property type="status" value="NOT_ANNOTATED_CDS"/>
    <property type="molecule type" value="Genomic_DNA"/>
</dbReference>
<evidence type="ECO:0000256" key="4">
    <source>
        <dbReference type="ARBA" id="ARBA00022679"/>
    </source>
</evidence>
<proteinExistence type="inferred from homology"/>
<dbReference type="GO" id="GO:0005829">
    <property type="term" value="C:cytosol"/>
    <property type="evidence" value="ECO:0007669"/>
    <property type="project" value="UniProtKB-SubCell"/>
</dbReference>
<evidence type="ECO:0000259" key="11">
    <source>
        <dbReference type="Pfam" id="PF18086"/>
    </source>
</evidence>
<dbReference type="FunFam" id="3.40.50.11950:FF:000002">
    <property type="entry name" value="Inositol hexakisphosphate and diphosphoinositol-pentakisphosphate kinase"/>
    <property type="match status" value="1"/>
</dbReference>